<evidence type="ECO:0000313" key="6">
    <source>
        <dbReference type="Proteomes" id="UP000199598"/>
    </source>
</evidence>
<keyword evidence="2" id="KW-0238">DNA-binding</keyword>
<dbReference type="SUPFAM" id="SSF55136">
    <property type="entry name" value="Probable bacterial effector-binding domain"/>
    <property type="match status" value="1"/>
</dbReference>
<dbReference type="InterPro" id="IPR018060">
    <property type="entry name" value="HTH_AraC"/>
</dbReference>
<proteinExistence type="predicted"/>
<evidence type="ECO:0000256" key="2">
    <source>
        <dbReference type="ARBA" id="ARBA00023125"/>
    </source>
</evidence>
<dbReference type="InterPro" id="IPR029442">
    <property type="entry name" value="GyrI-like"/>
</dbReference>
<dbReference type="PANTHER" id="PTHR40055:SF1">
    <property type="entry name" value="TRANSCRIPTIONAL REGULATOR YGIV-RELATED"/>
    <property type="match status" value="1"/>
</dbReference>
<dbReference type="InterPro" id="IPR009057">
    <property type="entry name" value="Homeodomain-like_sf"/>
</dbReference>
<dbReference type="PROSITE" id="PS01124">
    <property type="entry name" value="HTH_ARAC_FAMILY_2"/>
    <property type="match status" value="1"/>
</dbReference>
<keyword evidence="1" id="KW-0805">Transcription regulation</keyword>
<dbReference type="InterPro" id="IPR011256">
    <property type="entry name" value="Reg_factor_effector_dom_sf"/>
</dbReference>
<dbReference type="Gene3D" id="3.20.80.10">
    <property type="entry name" value="Regulatory factor, effector binding domain"/>
    <property type="match status" value="1"/>
</dbReference>
<dbReference type="PRINTS" id="PR00032">
    <property type="entry name" value="HTHARAC"/>
</dbReference>
<dbReference type="Gene3D" id="1.10.10.60">
    <property type="entry name" value="Homeodomain-like"/>
    <property type="match status" value="1"/>
</dbReference>
<dbReference type="Pfam" id="PF06445">
    <property type="entry name" value="GyrI-like"/>
    <property type="match status" value="1"/>
</dbReference>
<evidence type="ECO:0000313" key="5">
    <source>
        <dbReference type="EMBL" id="SFK94109.1"/>
    </source>
</evidence>
<keyword evidence="3" id="KW-0804">Transcription</keyword>
<dbReference type="RefSeq" id="WP_093522265.1">
    <property type="nucleotide sequence ID" value="NZ_FOSK01000012.1"/>
</dbReference>
<dbReference type="PANTHER" id="PTHR40055">
    <property type="entry name" value="TRANSCRIPTIONAL REGULATOR YGIV-RELATED"/>
    <property type="match status" value="1"/>
</dbReference>
<evidence type="ECO:0000259" key="4">
    <source>
        <dbReference type="PROSITE" id="PS01124"/>
    </source>
</evidence>
<dbReference type="EMBL" id="FOSK01000012">
    <property type="protein sequence ID" value="SFK94109.1"/>
    <property type="molecule type" value="Genomic_DNA"/>
</dbReference>
<sequence>MKAEQNKAAYEKRMLRVLEYIYENLDGDLSLDALADVACMSRFHWHRVFQSMRGETLATSIRRIRLNRAALDLIQTKQAVTEIAERYGYPSAQSFSRAFKGEYGVAPGQFRERKSAAPVTALEKSSIFSMHPVEVRDEPEKVLQVLSHRGSYSDMGVVYSKLAAMLSSRGVIRKCGPFVGIYYDDPSIVSAEELRSRVGAVVPSKFENTEGLETHSIPAGRCAVLRHQGPYAGLRAAFHYLYGVWLPSSGEEAADHPCYEVFWNSPTNTAPEDLVVEICLPLQ</sequence>
<dbReference type="Proteomes" id="UP000199598">
    <property type="component" value="Unassembled WGS sequence"/>
</dbReference>
<dbReference type="SMART" id="SM00871">
    <property type="entry name" value="AraC_E_bind"/>
    <property type="match status" value="1"/>
</dbReference>
<dbReference type="InterPro" id="IPR010499">
    <property type="entry name" value="AraC_E-bd"/>
</dbReference>
<accession>A0A1I4DME9</accession>
<feature type="domain" description="HTH araC/xylS-type" evidence="4">
    <location>
        <begin position="15"/>
        <end position="113"/>
    </location>
</feature>
<gene>
    <name evidence="5" type="ORF">SAMN04488518_11235</name>
</gene>
<dbReference type="SUPFAM" id="SSF46689">
    <property type="entry name" value="Homeodomain-like"/>
    <property type="match status" value="2"/>
</dbReference>
<keyword evidence="6" id="KW-1185">Reference proteome</keyword>
<dbReference type="InterPro" id="IPR050908">
    <property type="entry name" value="SmbC-like"/>
</dbReference>
<dbReference type="InterPro" id="IPR020449">
    <property type="entry name" value="Tscrpt_reg_AraC-type_HTH"/>
</dbReference>
<organism evidence="5 6">
    <name type="scientific">Pseudovibrio ascidiaceicola</name>
    <dbReference type="NCBI Taxonomy" id="285279"/>
    <lineage>
        <taxon>Bacteria</taxon>
        <taxon>Pseudomonadati</taxon>
        <taxon>Pseudomonadota</taxon>
        <taxon>Alphaproteobacteria</taxon>
        <taxon>Hyphomicrobiales</taxon>
        <taxon>Stappiaceae</taxon>
        <taxon>Pseudovibrio</taxon>
    </lineage>
</organism>
<dbReference type="Pfam" id="PF12833">
    <property type="entry name" value="HTH_18"/>
    <property type="match status" value="1"/>
</dbReference>
<comment type="caution">
    <text evidence="5">The sequence shown here is derived from an EMBL/GenBank/DDBJ whole genome shotgun (WGS) entry which is preliminary data.</text>
</comment>
<protein>
    <submittedName>
        <fullName evidence="5">Transcriptional regulator, AraC family</fullName>
    </submittedName>
</protein>
<evidence type="ECO:0000256" key="3">
    <source>
        <dbReference type="ARBA" id="ARBA00023163"/>
    </source>
</evidence>
<evidence type="ECO:0000256" key="1">
    <source>
        <dbReference type="ARBA" id="ARBA00023015"/>
    </source>
</evidence>
<name>A0A1I4DME9_9HYPH</name>
<dbReference type="SMART" id="SM00342">
    <property type="entry name" value="HTH_ARAC"/>
    <property type="match status" value="1"/>
</dbReference>
<reference evidence="5 6" key="1">
    <citation type="submission" date="2016-10" db="EMBL/GenBank/DDBJ databases">
        <authorList>
            <person name="Varghese N."/>
            <person name="Submissions S."/>
        </authorList>
    </citation>
    <scope>NUCLEOTIDE SEQUENCE [LARGE SCALE GENOMIC DNA]</scope>
    <source>
        <strain evidence="5 6">DSM 16392</strain>
    </source>
</reference>